<evidence type="ECO:0000313" key="2">
    <source>
        <dbReference type="EMBL" id="KLT46147.1"/>
    </source>
</evidence>
<gene>
    <name evidence="2" type="ORF">CC85DRAFT_298840</name>
</gene>
<dbReference type="Proteomes" id="UP000053611">
    <property type="component" value="Unassembled WGS sequence"/>
</dbReference>
<reference evidence="2 3" key="1">
    <citation type="submission" date="2015-03" db="EMBL/GenBank/DDBJ databases">
        <title>Genomics and transcriptomics of the oil-accumulating basidiomycete yeast T. oleaginosus allow insights into substrate utilization and the diverse evolutionary trajectories of mating systems in fungi.</title>
        <authorList>
            <consortium name="DOE Joint Genome Institute"/>
            <person name="Kourist R."/>
            <person name="Kracht O."/>
            <person name="Bracharz F."/>
            <person name="Lipzen A."/>
            <person name="Nolan M."/>
            <person name="Ohm R."/>
            <person name="Grigoriev I."/>
            <person name="Sun S."/>
            <person name="Heitman J."/>
            <person name="Bruck T."/>
            <person name="Nowrousian M."/>
        </authorList>
    </citation>
    <scope>NUCLEOTIDE SEQUENCE [LARGE SCALE GENOMIC DNA]</scope>
    <source>
        <strain evidence="2 3">IBC0246</strain>
    </source>
</reference>
<proteinExistence type="predicted"/>
<evidence type="ECO:0000313" key="3">
    <source>
        <dbReference type="Proteomes" id="UP000053611"/>
    </source>
</evidence>
<sequence>MISKPKQKDPRHSDSVAARNRARRIGHLRRHLADPETPLRDAYATELEALLKVQDQPHAAPSGTIARAIGRLRNIDALRRLANTPNNPRREKHADELRRAEAAQARYERYCAHIPQPARKAPNKTAPRASHNTLPKIAVIDASSACNTVTVSFGDGTVVNAQQVHGSKSQSWVTYRKALARPRPSMHHPLIRAITTTSVAVGSLVNLETWI</sequence>
<organism evidence="2 3">
    <name type="scientific">Cutaneotrichosporon oleaginosum</name>
    <dbReference type="NCBI Taxonomy" id="879819"/>
    <lineage>
        <taxon>Eukaryota</taxon>
        <taxon>Fungi</taxon>
        <taxon>Dikarya</taxon>
        <taxon>Basidiomycota</taxon>
        <taxon>Agaricomycotina</taxon>
        <taxon>Tremellomycetes</taxon>
        <taxon>Trichosporonales</taxon>
        <taxon>Trichosporonaceae</taxon>
        <taxon>Cutaneotrichosporon</taxon>
    </lineage>
</organism>
<feature type="compositionally biased region" description="Basic and acidic residues" evidence="1">
    <location>
        <begin position="1"/>
        <end position="14"/>
    </location>
</feature>
<dbReference type="AlphaFoldDB" id="A0A0J0XYL0"/>
<dbReference type="EMBL" id="KQ087178">
    <property type="protein sequence ID" value="KLT46147.1"/>
    <property type="molecule type" value="Genomic_DNA"/>
</dbReference>
<accession>A0A0J0XYL0</accession>
<protein>
    <submittedName>
        <fullName evidence="2">Uncharacterized protein</fullName>
    </submittedName>
</protein>
<feature type="region of interest" description="Disordered" evidence="1">
    <location>
        <begin position="1"/>
        <end position="22"/>
    </location>
</feature>
<name>A0A0J0XYL0_9TREE</name>
<keyword evidence="3" id="KW-1185">Reference proteome</keyword>
<dbReference type="GeneID" id="28985671"/>
<evidence type="ECO:0000256" key="1">
    <source>
        <dbReference type="SAM" id="MobiDB-lite"/>
    </source>
</evidence>